<name>A0ACC1NUD1_9HYPO</name>
<reference evidence="1" key="1">
    <citation type="submission" date="2022-08" db="EMBL/GenBank/DDBJ databases">
        <title>Genome Sequence of Lecanicillium fungicola.</title>
        <authorList>
            <person name="Buettner E."/>
        </authorList>
    </citation>
    <scope>NUCLEOTIDE SEQUENCE</scope>
    <source>
        <strain evidence="1">Babe33</strain>
    </source>
</reference>
<dbReference type="EMBL" id="JANJQO010000064">
    <property type="protein sequence ID" value="KAJ2982664.1"/>
    <property type="molecule type" value="Genomic_DNA"/>
</dbReference>
<evidence type="ECO:0000313" key="1">
    <source>
        <dbReference type="EMBL" id="KAJ2982664.1"/>
    </source>
</evidence>
<proteinExistence type="predicted"/>
<gene>
    <name evidence="1" type="ORF">NQ176_g1241</name>
</gene>
<dbReference type="Proteomes" id="UP001143910">
    <property type="component" value="Unassembled WGS sequence"/>
</dbReference>
<sequence length="398" mass="44377">MAEGRGRWLLSSMLIFWSWSSLMMLVRVWAKVNVKRWGSDDNIITAAYLVSTMDVAASFWAAQHGYGLSLSIIPEGFQVQIAKALFAQQQFYVAAMALCRISAALFLIRLSTTKSHTKPGYAVVALTIVWGVASMFAVGLRGKLNNPWATMDGSRDMHIRWIAIETIGLIIEVMIWAIAFLLVKGIQISWHKRSVILIAFAVRLVLIPIIAARLYYLSPELNYDPTLTNIIPHITTEVALHFSVISASITSLRPMLRTFHIDYTIDSKGNSKYGKRSVTGSAQRSRNQSRPRSYIRLESLSKNGGGGAGKQSSSRATVSKDRQDSWEMQASAYATSSSRRGDDMELQEQQVQTTPHFGRADSQDELVPGRPRPDESGLVIQKTVDWSIQYEDDVSKAI</sequence>
<keyword evidence="2" id="KW-1185">Reference proteome</keyword>
<evidence type="ECO:0000313" key="2">
    <source>
        <dbReference type="Proteomes" id="UP001143910"/>
    </source>
</evidence>
<accession>A0ACC1NUD1</accession>
<protein>
    <submittedName>
        <fullName evidence="1">Uncharacterized protein</fullName>
    </submittedName>
</protein>
<organism evidence="1 2">
    <name type="scientific">Zarea fungicola</name>
    <dbReference type="NCBI Taxonomy" id="93591"/>
    <lineage>
        <taxon>Eukaryota</taxon>
        <taxon>Fungi</taxon>
        <taxon>Dikarya</taxon>
        <taxon>Ascomycota</taxon>
        <taxon>Pezizomycotina</taxon>
        <taxon>Sordariomycetes</taxon>
        <taxon>Hypocreomycetidae</taxon>
        <taxon>Hypocreales</taxon>
        <taxon>Cordycipitaceae</taxon>
        <taxon>Zarea</taxon>
    </lineage>
</organism>
<comment type="caution">
    <text evidence="1">The sequence shown here is derived from an EMBL/GenBank/DDBJ whole genome shotgun (WGS) entry which is preliminary data.</text>
</comment>